<dbReference type="SUPFAM" id="SSF55545">
    <property type="entry name" value="beta-N-acetylhexosaminidase-like domain"/>
    <property type="match status" value="1"/>
</dbReference>
<dbReference type="Gene3D" id="3.20.20.520">
    <property type="entry name" value="Glycosyl hydrolase family 115"/>
    <property type="match status" value="1"/>
</dbReference>
<dbReference type="RefSeq" id="WP_051606526.1">
    <property type="nucleotide sequence ID" value="NZ_LR590484.1"/>
</dbReference>
<dbReference type="Proteomes" id="UP000308196">
    <property type="component" value="Chromosome"/>
</dbReference>
<dbReference type="STRING" id="1123265.GCA_000686625_00633"/>
<dbReference type="InterPro" id="IPR042301">
    <property type="entry name" value="GH115_sf"/>
</dbReference>
<dbReference type="Pfam" id="PF17829">
    <property type="entry name" value="GH115_C"/>
    <property type="match status" value="1"/>
</dbReference>
<protein>
    <recommendedName>
        <fullName evidence="2">Gylcosyl hydrolase 115 C-terminal domain-containing protein</fullName>
    </recommendedName>
</protein>
<dbReference type="KEGG" id="stha:NCTC11429_00018"/>
<accession>A0A4U9U780</accession>
<name>A0A4U9U780_9SPHI</name>
<dbReference type="GeneID" id="78460862"/>
<dbReference type="Pfam" id="PF15979">
    <property type="entry name" value="Glyco_hydro_115"/>
    <property type="match status" value="1"/>
</dbReference>
<gene>
    <name evidence="3" type="ORF">NCTC11429_00018</name>
</gene>
<feature type="domain" description="Gylcosyl hydrolase 115 C-terminal" evidence="2">
    <location>
        <begin position="694"/>
        <end position="855"/>
    </location>
</feature>
<evidence type="ECO:0000259" key="2">
    <source>
        <dbReference type="Pfam" id="PF17829"/>
    </source>
</evidence>
<dbReference type="PANTHER" id="PTHR37842:SF2">
    <property type="entry name" value="GYLCOSYL HYDROLASE 115 C-TERMINAL DOMAIN-CONTAINING PROTEIN"/>
    <property type="match status" value="1"/>
</dbReference>
<dbReference type="Gene3D" id="3.30.379.10">
    <property type="entry name" value="Chitobiase/beta-hexosaminidase domain 2-like"/>
    <property type="match status" value="1"/>
</dbReference>
<keyword evidence="1" id="KW-0378">Hydrolase</keyword>
<dbReference type="InterPro" id="IPR041437">
    <property type="entry name" value="GH115_C"/>
</dbReference>
<dbReference type="GO" id="GO:0016787">
    <property type="term" value="F:hydrolase activity"/>
    <property type="evidence" value="ECO:0007669"/>
    <property type="project" value="UniProtKB-KW"/>
</dbReference>
<sequence>MLLLNKMELSATRICTGLLTGYRYGKALLAAMVLLCCAGNTRAVSYNAVDTVKTGLVVQDAQPGYLPLVKDGLPLPMLVDPQDHKGVLRAFDNLKKDFVRVTGHNPGQQQQSRSKIIIGTYGKSALIDSLVRKGLLDSKELAGKREKFVMTVVRQPLDGLESALVIAGSDKRGTIYGIYELSAQIGVSPWYYWADVPVRKAAQLYVKPGVYTQGEPKVRYRGIFLNDEAPALSGWSKATFGGFNADFYEKVFELLLRLKANYLWPAMWGSAFYDDDPCNGPLADEMGIVMGTSHHEPMARAQAEWKRYGNGGSWDYTKNKAGLQQFWHGGMQRARAWESIITIAMRGDGDEPMSEEQNVGLLEQIVRDQRRLIGKATGRPAAETPQLWALYKEVQDYYDKGMRVPDDVTLLLCDDNWGNVRKLPERDAKPRPGGYGMYYHFDYVGGPRNSKWINVSQIQRVWEQMNLTYRHGVDRIWIVNVGDLKPMEFPISFFLDMAWDPDRFDAGNLMAYTEQWCRQQFGEAYAADAAGLINRYSKYNHRVTPELLNEKTFSLTHYNEFDSVVNDYKTLAMEASRLYYLLPDSLKDAFDQLVVFPINACANLYEMYHAKAMNEYCYARNDRKANDWADKVKACFRRDSLFSDHYNHKIAGGKWQHMMDQVRIGYSSWNEPPRAIMPAVRYLPEPATASVSTVFVEADGYIAMEAASYAAASSAPGIQWTEIPDLGKTVSAMTTLPVTASLGDNTALEYRICVKEKREAKIIALLSPTLNFNGNRGLRYAISIDGGPETLVNFNGHYKGELGQWQARRIIESVSVHSLLPGEHTLKIRFLDQGIVLQRILIDLGGLKPSYLGPRQSAEQSPANRDR</sequence>
<dbReference type="PANTHER" id="PTHR37842">
    <property type="match status" value="1"/>
</dbReference>
<evidence type="ECO:0000256" key="1">
    <source>
        <dbReference type="ARBA" id="ARBA00022801"/>
    </source>
</evidence>
<proteinExistence type="predicted"/>
<evidence type="ECO:0000313" key="4">
    <source>
        <dbReference type="Proteomes" id="UP000308196"/>
    </source>
</evidence>
<dbReference type="InterPro" id="IPR029018">
    <property type="entry name" value="Hex-like_dom2"/>
</dbReference>
<dbReference type="Gene3D" id="1.20.58.2150">
    <property type="match status" value="1"/>
</dbReference>
<dbReference type="Gene3D" id="2.60.120.1620">
    <property type="match status" value="1"/>
</dbReference>
<evidence type="ECO:0000313" key="3">
    <source>
        <dbReference type="EMBL" id="VTR27629.1"/>
    </source>
</evidence>
<dbReference type="AlphaFoldDB" id="A0A4U9U780"/>
<organism evidence="3 4">
    <name type="scientific">Sphingobacterium thalpophilum</name>
    <dbReference type="NCBI Taxonomy" id="259"/>
    <lineage>
        <taxon>Bacteria</taxon>
        <taxon>Pseudomonadati</taxon>
        <taxon>Bacteroidota</taxon>
        <taxon>Sphingobacteriia</taxon>
        <taxon>Sphingobacteriales</taxon>
        <taxon>Sphingobacteriaceae</taxon>
        <taxon>Sphingobacterium</taxon>
    </lineage>
</organism>
<dbReference type="EMBL" id="LR590484">
    <property type="protein sequence ID" value="VTR27629.1"/>
    <property type="molecule type" value="Genomic_DNA"/>
</dbReference>
<dbReference type="InterPro" id="IPR031924">
    <property type="entry name" value="GH115"/>
</dbReference>
<dbReference type="GO" id="GO:0005975">
    <property type="term" value="P:carbohydrate metabolic process"/>
    <property type="evidence" value="ECO:0007669"/>
    <property type="project" value="UniProtKB-ARBA"/>
</dbReference>
<reference evidence="3 4" key="1">
    <citation type="submission" date="2019-05" db="EMBL/GenBank/DDBJ databases">
        <authorList>
            <consortium name="Pathogen Informatics"/>
        </authorList>
    </citation>
    <scope>NUCLEOTIDE SEQUENCE [LARGE SCALE GENOMIC DNA]</scope>
    <source>
        <strain evidence="3 4">NCTC11429</strain>
    </source>
</reference>